<dbReference type="OMA" id="NTCQSTH"/>
<feature type="signal peptide" evidence="3">
    <location>
        <begin position="1"/>
        <end position="30"/>
    </location>
</feature>
<feature type="chain" id="PRO_5025468993" description="Ig-like domain-containing protein" evidence="3">
    <location>
        <begin position="31"/>
        <end position="225"/>
    </location>
</feature>
<dbReference type="InterPro" id="IPR036179">
    <property type="entry name" value="Ig-like_dom_sf"/>
</dbReference>
<keyword evidence="2" id="KW-1015">Disulfide bond</keyword>
<evidence type="ECO:0000313" key="4">
    <source>
        <dbReference type="Ensembl" id="ENSSAUP00010017846.1"/>
    </source>
</evidence>
<protein>
    <recommendedName>
        <fullName evidence="6">Ig-like domain-containing protein</fullName>
    </recommendedName>
</protein>
<dbReference type="PANTHER" id="PTHR11481:SF64">
    <property type="entry name" value="FC RECEPTOR-LIKE PROTEIN 4"/>
    <property type="match status" value="1"/>
</dbReference>
<sequence length="225" mass="24677">MSHVQLASFVCTVINLLLMLVMQLKDCSYAQRAHGVFPRVVPTRLQFFEYEHISFYCEGFQRSLGWRLMKNISSENASCGTSWGFLKESVCIIRDVYVDDSGEYWCETGEGEKSGTVTISVTAGSVILESPVHPVTEGDHVTLLCKTRTPSSNISASFYKMASSSGAALLETSRFNMSTCVMKESTSAASLESESQQRAGSPSQSITEGMFPFVPISFLFSSTSS</sequence>
<dbReference type="Proteomes" id="UP000472265">
    <property type="component" value="Chromosome 10"/>
</dbReference>
<dbReference type="PANTHER" id="PTHR11481">
    <property type="entry name" value="IMMUNOGLOBULIN FC RECEPTOR"/>
    <property type="match status" value="1"/>
</dbReference>
<evidence type="ECO:0008006" key="6">
    <source>
        <dbReference type="Google" id="ProtNLM"/>
    </source>
</evidence>
<dbReference type="GO" id="GO:0004888">
    <property type="term" value="F:transmembrane signaling receptor activity"/>
    <property type="evidence" value="ECO:0007669"/>
    <property type="project" value="TreeGrafter"/>
</dbReference>
<keyword evidence="1 3" id="KW-0732">Signal</keyword>
<dbReference type="Gene3D" id="2.60.40.10">
    <property type="entry name" value="Immunoglobulins"/>
    <property type="match status" value="1"/>
</dbReference>
<reference evidence="4" key="3">
    <citation type="submission" date="2025-09" db="UniProtKB">
        <authorList>
            <consortium name="Ensembl"/>
        </authorList>
    </citation>
    <scope>IDENTIFICATION</scope>
</reference>
<evidence type="ECO:0000256" key="2">
    <source>
        <dbReference type="ARBA" id="ARBA00023157"/>
    </source>
</evidence>
<keyword evidence="5" id="KW-1185">Reference proteome</keyword>
<dbReference type="GO" id="GO:0007166">
    <property type="term" value="P:cell surface receptor signaling pathway"/>
    <property type="evidence" value="ECO:0007669"/>
    <property type="project" value="TreeGrafter"/>
</dbReference>
<name>A0A671UVU2_SPAAU</name>
<dbReference type="SUPFAM" id="SSF48726">
    <property type="entry name" value="Immunoglobulin"/>
    <property type="match status" value="1"/>
</dbReference>
<dbReference type="InterPro" id="IPR050488">
    <property type="entry name" value="Ig_Fc_receptor"/>
</dbReference>
<dbReference type="GO" id="GO:0009897">
    <property type="term" value="C:external side of plasma membrane"/>
    <property type="evidence" value="ECO:0007669"/>
    <property type="project" value="TreeGrafter"/>
</dbReference>
<reference evidence="4" key="2">
    <citation type="submission" date="2025-08" db="UniProtKB">
        <authorList>
            <consortium name="Ensembl"/>
        </authorList>
    </citation>
    <scope>IDENTIFICATION</scope>
</reference>
<evidence type="ECO:0000313" key="5">
    <source>
        <dbReference type="Proteomes" id="UP000472265"/>
    </source>
</evidence>
<evidence type="ECO:0000256" key="3">
    <source>
        <dbReference type="SAM" id="SignalP"/>
    </source>
</evidence>
<evidence type="ECO:0000256" key="1">
    <source>
        <dbReference type="ARBA" id="ARBA00022729"/>
    </source>
</evidence>
<dbReference type="Ensembl" id="ENSSAUT00010018868.1">
    <property type="protein sequence ID" value="ENSSAUP00010017846.1"/>
    <property type="gene ID" value="ENSSAUG00010008113.1"/>
</dbReference>
<dbReference type="InParanoid" id="A0A671UVU2"/>
<gene>
    <name evidence="4" type="primary">LOC115589847</name>
</gene>
<proteinExistence type="predicted"/>
<dbReference type="InterPro" id="IPR013783">
    <property type="entry name" value="Ig-like_fold"/>
</dbReference>
<dbReference type="GO" id="GO:0006955">
    <property type="term" value="P:immune response"/>
    <property type="evidence" value="ECO:0007669"/>
    <property type="project" value="TreeGrafter"/>
</dbReference>
<organism evidence="4 5">
    <name type="scientific">Sparus aurata</name>
    <name type="common">Gilthead sea bream</name>
    <dbReference type="NCBI Taxonomy" id="8175"/>
    <lineage>
        <taxon>Eukaryota</taxon>
        <taxon>Metazoa</taxon>
        <taxon>Chordata</taxon>
        <taxon>Craniata</taxon>
        <taxon>Vertebrata</taxon>
        <taxon>Euteleostomi</taxon>
        <taxon>Actinopterygii</taxon>
        <taxon>Neopterygii</taxon>
        <taxon>Teleostei</taxon>
        <taxon>Neoteleostei</taxon>
        <taxon>Acanthomorphata</taxon>
        <taxon>Eupercaria</taxon>
        <taxon>Spariformes</taxon>
        <taxon>Sparidae</taxon>
        <taxon>Sparus</taxon>
    </lineage>
</organism>
<accession>A0A671UVU2</accession>
<dbReference type="AlphaFoldDB" id="A0A671UVU2"/>
<reference evidence="4" key="1">
    <citation type="submission" date="2021-04" db="EMBL/GenBank/DDBJ databases">
        <authorList>
            <consortium name="Wellcome Sanger Institute Data Sharing"/>
        </authorList>
    </citation>
    <scope>NUCLEOTIDE SEQUENCE [LARGE SCALE GENOMIC DNA]</scope>
</reference>
<dbReference type="GeneTree" id="ENSGT00980000199186"/>